<dbReference type="InterPro" id="IPR052516">
    <property type="entry name" value="N-heterocyclic_Hydroxylase"/>
</dbReference>
<dbReference type="Gene3D" id="3.30.365.10">
    <property type="entry name" value="Aldehyde oxidase/xanthine dehydrogenase, molybdopterin binding domain"/>
    <property type="match status" value="4"/>
</dbReference>
<keyword evidence="4" id="KW-1185">Reference proteome</keyword>
<sequence length="702" mass="75246">MSLKNYPRVADWLTTDGDSLLIHTGKVDIGQRISTALVRIVQEELALPLLQIGIAPVRTGHAPDEGITSGSNSIEHSGRAVASAAATLRKHVLDMAIAQHGGDRADWVLEDGHVQRAGTNLRLGLVELARDLPPDLPVDPDLPRHVPGAAPAPDMRGISAMVQGRYTFLHDLDLPGMWHARRVSPPHARATLREIDQTALDKAQVRGLHVLRDGSFIAVAGPREWDVVKTATSLGLACTWDLHGGLPEADVLAQLTAATAQRFPVVNGTPQQAPVPDPLPAPDLSARFERPYQMHGALAPSAAMAEWTGERLILHSHSQGIYPLREAIADSLGLMPDQVDITHVPGSGCYGHNGADDATYETALVAMALPGTPILLKWSREDEHAWEPFAPAMAVQVDASLTDGRITALSAEAFSDTHRGRPRPGPNRAGPAKLLANRFRADPLPPFVAPPNMGTHAGMHRNLDPIYGFAEIRLVKNLVQNLPHRTSAMRCLGAVANVFALESLMDEAAQTAGTDPIAFRIAHLTDPRAIAVLRDLDRRLAALPPVAEGMGRGIAYAQYKNAMTRVGMAVDLSVTDTAEVRLDRVTIVADAGRVIDPDGLIAQLEGGVMQAASWALHEEVTWDRNGITSRDWDSYPVLRFDNVPDFDISLLEDNALPSVGAGEASPGPTVAAIANAIFAATGLRLRRMPFTADAITQAALAL</sequence>
<accession>A0ABQ1KKY2</accession>
<name>A0ABQ1KKY2_9RHOB</name>
<feature type="domain" description="Aldehyde oxidase/xanthine dehydrogenase first molybdopterin binding" evidence="1">
    <location>
        <begin position="457"/>
        <end position="521"/>
    </location>
</feature>
<dbReference type="PANTHER" id="PTHR47495">
    <property type="entry name" value="ALDEHYDE DEHYDROGENASE"/>
    <property type="match status" value="1"/>
</dbReference>
<proteinExistence type="predicted"/>
<dbReference type="Pfam" id="PF02738">
    <property type="entry name" value="MoCoBD_1"/>
    <property type="match status" value="2"/>
</dbReference>
<feature type="domain" description="Aldehyde oxidase/xanthine dehydrogenase first molybdopterin binding" evidence="1">
    <location>
        <begin position="285"/>
        <end position="417"/>
    </location>
</feature>
<gene>
    <name evidence="3" type="ORF">GCM10011363_13180</name>
</gene>
<dbReference type="SUPFAM" id="SSF56003">
    <property type="entry name" value="Molybdenum cofactor-binding domain"/>
    <property type="match status" value="2"/>
</dbReference>
<dbReference type="Pfam" id="PF20256">
    <property type="entry name" value="MoCoBD_2"/>
    <property type="match status" value="2"/>
</dbReference>
<evidence type="ECO:0000313" key="3">
    <source>
        <dbReference type="EMBL" id="GGB97888.1"/>
    </source>
</evidence>
<dbReference type="InterPro" id="IPR008274">
    <property type="entry name" value="AldOxase/xan_DH_MoCoBD1"/>
</dbReference>
<dbReference type="InterPro" id="IPR036856">
    <property type="entry name" value="Ald_Oxase/Xan_DH_a/b_sf"/>
</dbReference>
<feature type="domain" description="Aldehyde oxidase/xanthine dehydrogenase second molybdopterin binding" evidence="2">
    <location>
        <begin position="553"/>
        <end position="644"/>
    </location>
</feature>
<evidence type="ECO:0000259" key="1">
    <source>
        <dbReference type="Pfam" id="PF02738"/>
    </source>
</evidence>
<dbReference type="Gene3D" id="3.90.1170.50">
    <property type="entry name" value="Aldehyde oxidase/xanthine dehydrogenase, a/b hammerhead"/>
    <property type="match status" value="1"/>
</dbReference>
<evidence type="ECO:0000313" key="4">
    <source>
        <dbReference type="Proteomes" id="UP000645462"/>
    </source>
</evidence>
<dbReference type="Proteomes" id="UP000645462">
    <property type="component" value="Unassembled WGS sequence"/>
</dbReference>
<dbReference type="SUPFAM" id="SSF54665">
    <property type="entry name" value="CO dehydrogenase molybdoprotein N-domain-like"/>
    <property type="match status" value="1"/>
</dbReference>
<dbReference type="RefSeq" id="WP_188481179.1">
    <property type="nucleotide sequence ID" value="NZ_BMFC01000002.1"/>
</dbReference>
<dbReference type="InterPro" id="IPR037165">
    <property type="entry name" value="AldOxase/xan_DH_Mopterin-bd_sf"/>
</dbReference>
<dbReference type="EMBL" id="BMFC01000002">
    <property type="protein sequence ID" value="GGB97888.1"/>
    <property type="molecule type" value="Genomic_DNA"/>
</dbReference>
<comment type="caution">
    <text evidence="3">The sequence shown here is derived from an EMBL/GenBank/DDBJ whole genome shotgun (WGS) entry which is preliminary data.</text>
</comment>
<dbReference type="PANTHER" id="PTHR47495:SF1">
    <property type="entry name" value="BLL3820 PROTEIN"/>
    <property type="match status" value="1"/>
</dbReference>
<protein>
    <submittedName>
        <fullName evidence="3">Aldehyde dehydrogenase</fullName>
    </submittedName>
</protein>
<organism evidence="3 4">
    <name type="scientific">Marivita lacus</name>
    <dbReference type="NCBI Taxonomy" id="1323742"/>
    <lineage>
        <taxon>Bacteria</taxon>
        <taxon>Pseudomonadati</taxon>
        <taxon>Pseudomonadota</taxon>
        <taxon>Alphaproteobacteria</taxon>
        <taxon>Rhodobacterales</taxon>
        <taxon>Roseobacteraceae</taxon>
        <taxon>Marivita</taxon>
    </lineage>
</organism>
<reference evidence="4" key="1">
    <citation type="journal article" date="2019" name="Int. J. Syst. Evol. Microbiol.">
        <title>The Global Catalogue of Microorganisms (GCM) 10K type strain sequencing project: providing services to taxonomists for standard genome sequencing and annotation.</title>
        <authorList>
            <consortium name="The Broad Institute Genomics Platform"/>
            <consortium name="The Broad Institute Genome Sequencing Center for Infectious Disease"/>
            <person name="Wu L."/>
            <person name="Ma J."/>
        </authorList>
    </citation>
    <scope>NUCLEOTIDE SEQUENCE [LARGE SCALE GENOMIC DNA]</scope>
    <source>
        <strain evidence="4">CGMCC 1.12478</strain>
    </source>
</reference>
<evidence type="ECO:0000259" key="2">
    <source>
        <dbReference type="Pfam" id="PF20256"/>
    </source>
</evidence>
<dbReference type="InterPro" id="IPR046867">
    <property type="entry name" value="AldOxase/xan_DH_MoCoBD2"/>
</dbReference>
<feature type="domain" description="Aldehyde oxidase/xanthine dehydrogenase second molybdopterin binding" evidence="2">
    <location>
        <begin position="15"/>
        <end position="128"/>
    </location>
</feature>